<gene>
    <name evidence="1" type="ORF">CAEBREN_10723</name>
</gene>
<dbReference type="AlphaFoldDB" id="G0P9E6"/>
<dbReference type="HOGENOM" id="CLU_1262519_0_0_1"/>
<sequence length="211" mass="24460">MNSLIVKSLLRSVGENFDTGDVDISTTVDIETMLKALPRRIQDKVMPLVVSTQQCATRMCRIKNGTRTLLPYIGLDLETVFSLKRFDPIVYRECNDCENPRNRDRMIGNIYDFPNSFIAFPSLNKRFNPSTFHKMQFHNKNFAIYLVKYVFFYNEEDGSVCRVKPKKWNSVQEVDVHAVILVRGFYCGCCFNVRPMVDAQRDVARGTYNNL</sequence>
<accession>G0P9E6</accession>
<organism evidence="2">
    <name type="scientific">Caenorhabditis brenneri</name>
    <name type="common">Nematode worm</name>
    <dbReference type="NCBI Taxonomy" id="135651"/>
    <lineage>
        <taxon>Eukaryota</taxon>
        <taxon>Metazoa</taxon>
        <taxon>Ecdysozoa</taxon>
        <taxon>Nematoda</taxon>
        <taxon>Chromadorea</taxon>
        <taxon>Rhabditida</taxon>
        <taxon>Rhabditina</taxon>
        <taxon>Rhabditomorpha</taxon>
        <taxon>Rhabditoidea</taxon>
        <taxon>Rhabditidae</taxon>
        <taxon>Peloderinae</taxon>
        <taxon>Caenorhabditis</taxon>
    </lineage>
</organism>
<evidence type="ECO:0000313" key="1">
    <source>
        <dbReference type="EMBL" id="EGT48479.1"/>
    </source>
</evidence>
<protein>
    <submittedName>
        <fullName evidence="1">Uncharacterized protein</fullName>
    </submittedName>
</protein>
<keyword evidence="2" id="KW-1185">Reference proteome</keyword>
<proteinExistence type="predicted"/>
<dbReference type="Proteomes" id="UP000008068">
    <property type="component" value="Unassembled WGS sequence"/>
</dbReference>
<dbReference type="InParanoid" id="G0P9E6"/>
<evidence type="ECO:0000313" key="2">
    <source>
        <dbReference type="Proteomes" id="UP000008068"/>
    </source>
</evidence>
<dbReference type="EMBL" id="GL380150">
    <property type="protein sequence ID" value="EGT48479.1"/>
    <property type="molecule type" value="Genomic_DNA"/>
</dbReference>
<reference evidence="2" key="1">
    <citation type="submission" date="2011-07" db="EMBL/GenBank/DDBJ databases">
        <authorList>
            <consortium name="Caenorhabditis brenneri Sequencing and Analysis Consortium"/>
            <person name="Wilson R.K."/>
        </authorList>
    </citation>
    <scope>NUCLEOTIDE SEQUENCE [LARGE SCALE GENOMIC DNA]</scope>
    <source>
        <strain evidence="2">PB2801</strain>
    </source>
</reference>
<name>G0P9E6_CAEBE</name>